<dbReference type="Pfam" id="PF03432">
    <property type="entry name" value="Relaxase"/>
    <property type="match status" value="1"/>
</dbReference>
<dbReference type="OrthoDB" id="915634at2"/>
<sequence length="298" mass="33714">MVGLAKATKGSTQAIDYIMNDKGEAIELTRNYVMGENGQEVLAEFREVQRLNTRCENNTYTFVLSPDASQAKLSQEELLKLTQDHLKNLGLENHQYIAYVHNSTKSQHIHIIANRIGFDGKAHSDSNIHLKAHESADKLAKERGFHTAKEITQMKRAMTLDLRKEINQAYTQCKNQSVSMDDFERLMSEKGYDVKMSLNKQGKIQGFRINERQTGQSFKASEISSNVRLADLNKSIETNKKTIEEAKKILQSPKVANKLPTDLMKQIPKSLPMPLNVAMEVIKIAKTITKEISRGYGM</sequence>
<dbReference type="RefSeq" id="WP_125020332.1">
    <property type="nucleotide sequence ID" value="NZ_RQVQ01000076.1"/>
</dbReference>
<evidence type="ECO:0000313" key="3">
    <source>
        <dbReference type="Proteomes" id="UP000275719"/>
    </source>
</evidence>
<comment type="caution">
    <text evidence="2">The sequence shown here is derived from an EMBL/GenBank/DDBJ whole genome shotgun (WGS) entry which is preliminary data.</text>
</comment>
<reference evidence="2 3" key="1">
    <citation type="submission" date="2018-11" db="EMBL/GenBank/DDBJ databases">
        <title>Flavobacterium sp. nov., YIM 102701-2 draft genome.</title>
        <authorList>
            <person name="Li G."/>
            <person name="Jiang Y."/>
        </authorList>
    </citation>
    <scope>NUCLEOTIDE SEQUENCE [LARGE SCALE GENOMIC DNA]</scope>
    <source>
        <strain evidence="2 3">YIM 102701-2</strain>
    </source>
</reference>
<gene>
    <name evidence="2" type="ORF">EG240_15980</name>
</gene>
<feature type="domain" description="MobA/VirD2-like nuclease" evidence="1">
    <location>
        <begin position="17"/>
        <end position="144"/>
    </location>
</feature>
<name>A0A3P3W1C2_9FLAO</name>
<evidence type="ECO:0000259" key="1">
    <source>
        <dbReference type="Pfam" id="PF03432"/>
    </source>
</evidence>
<keyword evidence="3" id="KW-1185">Reference proteome</keyword>
<dbReference type="EMBL" id="RQVQ01000076">
    <property type="protein sequence ID" value="RRJ86673.1"/>
    <property type="molecule type" value="Genomic_DNA"/>
</dbReference>
<proteinExistence type="predicted"/>
<organism evidence="2 3">
    <name type="scientific">Paenimyroides tangerinum</name>
    <dbReference type="NCBI Taxonomy" id="2488728"/>
    <lineage>
        <taxon>Bacteria</taxon>
        <taxon>Pseudomonadati</taxon>
        <taxon>Bacteroidota</taxon>
        <taxon>Flavobacteriia</taxon>
        <taxon>Flavobacteriales</taxon>
        <taxon>Flavobacteriaceae</taxon>
        <taxon>Paenimyroides</taxon>
    </lineage>
</organism>
<protein>
    <recommendedName>
        <fullName evidence="1">MobA/VirD2-like nuclease domain-containing protein</fullName>
    </recommendedName>
</protein>
<evidence type="ECO:0000313" key="2">
    <source>
        <dbReference type="EMBL" id="RRJ86673.1"/>
    </source>
</evidence>
<dbReference type="InterPro" id="IPR005094">
    <property type="entry name" value="Endonuclease_MobA/VirD2"/>
</dbReference>
<accession>A0A3P3W1C2</accession>
<dbReference type="AlphaFoldDB" id="A0A3P3W1C2"/>
<dbReference type="Proteomes" id="UP000275719">
    <property type="component" value="Unassembled WGS sequence"/>
</dbReference>